<keyword evidence="1" id="KW-0106">Calcium</keyword>
<dbReference type="EMBL" id="UYJE01010541">
    <property type="protein sequence ID" value="VDI84122.1"/>
    <property type="molecule type" value="Genomic_DNA"/>
</dbReference>
<feature type="domain" description="EF-hand" evidence="3">
    <location>
        <begin position="172"/>
        <end position="207"/>
    </location>
</feature>
<dbReference type="PROSITE" id="PS00018">
    <property type="entry name" value="EF_HAND_1"/>
    <property type="match status" value="1"/>
</dbReference>
<dbReference type="Proteomes" id="UP000596742">
    <property type="component" value="Unassembled WGS sequence"/>
</dbReference>
<dbReference type="GO" id="GO:0005509">
    <property type="term" value="F:calcium ion binding"/>
    <property type="evidence" value="ECO:0007669"/>
    <property type="project" value="InterPro"/>
</dbReference>
<dbReference type="AlphaFoldDB" id="A0A8B6HST4"/>
<organism evidence="4 5">
    <name type="scientific">Mytilus galloprovincialis</name>
    <name type="common">Mediterranean mussel</name>
    <dbReference type="NCBI Taxonomy" id="29158"/>
    <lineage>
        <taxon>Eukaryota</taxon>
        <taxon>Metazoa</taxon>
        <taxon>Spiralia</taxon>
        <taxon>Lophotrochozoa</taxon>
        <taxon>Mollusca</taxon>
        <taxon>Bivalvia</taxon>
        <taxon>Autobranchia</taxon>
        <taxon>Pteriomorphia</taxon>
        <taxon>Mytilida</taxon>
        <taxon>Mytiloidea</taxon>
        <taxon>Mytilidae</taxon>
        <taxon>Mytilinae</taxon>
        <taxon>Mytilus</taxon>
    </lineage>
</organism>
<evidence type="ECO:0000313" key="4">
    <source>
        <dbReference type="EMBL" id="VDI84122.1"/>
    </source>
</evidence>
<accession>A0A8B6HST4</accession>
<evidence type="ECO:0000259" key="3">
    <source>
        <dbReference type="PROSITE" id="PS50222"/>
    </source>
</evidence>
<comment type="caution">
    <text evidence="4">The sequence shown here is derived from an EMBL/GenBank/DDBJ whole genome shotgun (WGS) entry which is preliminary data.</text>
</comment>
<feature type="region of interest" description="Disordered" evidence="2">
    <location>
        <begin position="125"/>
        <end position="151"/>
    </location>
</feature>
<reference evidence="4" key="1">
    <citation type="submission" date="2018-11" db="EMBL/GenBank/DDBJ databases">
        <authorList>
            <person name="Alioto T."/>
            <person name="Alioto T."/>
        </authorList>
    </citation>
    <scope>NUCLEOTIDE SEQUENCE</scope>
</reference>
<sequence length="226" mass="25724">MFLNYEIAIRNAATSIFPGINIKGCLFHYTQCIWQNAQKHGLQTENSEKRDIHQLNVRRAVVLPPNTIVDIWFNALEDIDDDLDTTTPTLNFTDYVTSYWTKLTKKRLIATSTSKPEDKDITTDVVLNGTTKSSSNDKKEQKQKSTHKTTVFNGLDTEDSDVDFGGIEITEDQLDQIKKSWKILDEDEDGRITEHEILRGAQLIGLNPTVEEVREWLGETDVDGMC</sequence>
<evidence type="ECO:0000256" key="2">
    <source>
        <dbReference type="SAM" id="MobiDB-lite"/>
    </source>
</evidence>
<proteinExistence type="predicted"/>
<dbReference type="OrthoDB" id="6123510at2759"/>
<name>A0A8B6HST4_MYTGA</name>
<gene>
    <name evidence="4" type="ORF">MGAL_10B036963</name>
</gene>
<dbReference type="Gene3D" id="1.10.238.10">
    <property type="entry name" value="EF-hand"/>
    <property type="match status" value="1"/>
</dbReference>
<dbReference type="InterPro" id="IPR002048">
    <property type="entry name" value="EF_hand_dom"/>
</dbReference>
<dbReference type="InterPro" id="IPR011992">
    <property type="entry name" value="EF-hand-dom_pair"/>
</dbReference>
<dbReference type="SUPFAM" id="SSF47473">
    <property type="entry name" value="EF-hand"/>
    <property type="match status" value="1"/>
</dbReference>
<dbReference type="InterPro" id="IPR018247">
    <property type="entry name" value="EF_Hand_1_Ca_BS"/>
</dbReference>
<keyword evidence="5" id="KW-1185">Reference proteome</keyword>
<dbReference type="Pfam" id="PF13499">
    <property type="entry name" value="EF-hand_7"/>
    <property type="match status" value="1"/>
</dbReference>
<evidence type="ECO:0000256" key="1">
    <source>
        <dbReference type="ARBA" id="ARBA00022837"/>
    </source>
</evidence>
<evidence type="ECO:0000313" key="5">
    <source>
        <dbReference type="Proteomes" id="UP000596742"/>
    </source>
</evidence>
<protein>
    <recommendedName>
        <fullName evidence="3">EF-hand domain-containing protein</fullName>
    </recommendedName>
</protein>
<dbReference type="PROSITE" id="PS50222">
    <property type="entry name" value="EF_HAND_2"/>
    <property type="match status" value="1"/>
</dbReference>